<dbReference type="Proteomes" id="UP000654075">
    <property type="component" value="Unassembled WGS sequence"/>
</dbReference>
<keyword evidence="2" id="KW-1185">Reference proteome</keyword>
<dbReference type="OrthoDB" id="7851174at2759"/>
<dbReference type="AlphaFoldDB" id="A0A813EDY6"/>
<evidence type="ECO:0000313" key="1">
    <source>
        <dbReference type="EMBL" id="CAE8600328.1"/>
    </source>
</evidence>
<protein>
    <submittedName>
        <fullName evidence="1">Uncharacterized protein</fullName>
    </submittedName>
</protein>
<dbReference type="EMBL" id="CAJNNV010012038">
    <property type="protein sequence ID" value="CAE8600328.1"/>
    <property type="molecule type" value="Genomic_DNA"/>
</dbReference>
<reference evidence="1" key="1">
    <citation type="submission" date="2021-02" db="EMBL/GenBank/DDBJ databases">
        <authorList>
            <person name="Dougan E. K."/>
            <person name="Rhodes N."/>
            <person name="Thang M."/>
            <person name="Chan C."/>
        </authorList>
    </citation>
    <scope>NUCLEOTIDE SEQUENCE</scope>
</reference>
<sequence>MAAHVIITLAERHAQIRQEKLEALAVKVMSDLKKQCLTAHELGRRELTWGSVVPGIMVGCEEDMDDVLVIFAKIIEHDGDAGGFNKIEWCKARAPTQWVDSPARFGSHMQIRVHWGDNALEYLS</sequence>
<evidence type="ECO:0000313" key="2">
    <source>
        <dbReference type="Proteomes" id="UP000654075"/>
    </source>
</evidence>
<name>A0A813EDY6_POLGL</name>
<organism evidence="1 2">
    <name type="scientific">Polarella glacialis</name>
    <name type="common">Dinoflagellate</name>
    <dbReference type="NCBI Taxonomy" id="89957"/>
    <lineage>
        <taxon>Eukaryota</taxon>
        <taxon>Sar</taxon>
        <taxon>Alveolata</taxon>
        <taxon>Dinophyceae</taxon>
        <taxon>Suessiales</taxon>
        <taxon>Suessiaceae</taxon>
        <taxon>Polarella</taxon>
    </lineage>
</organism>
<proteinExistence type="predicted"/>
<gene>
    <name evidence="1" type="ORF">PGLA1383_LOCUS18657</name>
</gene>
<comment type="caution">
    <text evidence="1">The sequence shown here is derived from an EMBL/GenBank/DDBJ whole genome shotgun (WGS) entry which is preliminary data.</text>
</comment>
<accession>A0A813EDY6</accession>